<evidence type="ECO:0000256" key="5">
    <source>
        <dbReference type="ARBA" id="ARBA00048200"/>
    </source>
</evidence>
<keyword evidence="9" id="KW-1185">Reference proteome</keyword>
<dbReference type="Proteomes" id="UP000278035">
    <property type="component" value="Chromosome"/>
</dbReference>
<dbReference type="Gene3D" id="3.40.50.720">
    <property type="entry name" value="NAD(P)-binding Rossmann-like Domain"/>
    <property type="match status" value="1"/>
</dbReference>
<proteinExistence type="inferred from homology"/>
<comment type="similarity">
    <text evidence="2 6">Belongs to the dTDP-4-dehydrorhamnose reductase family.</text>
</comment>
<feature type="domain" description="RmlD-like substrate binding" evidence="7">
    <location>
        <begin position="1"/>
        <end position="286"/>
    </location>
</feature>
<reference evidence="9" key="1">
    <citation type="submission" date="2018-11" db="EMBL/GenBank/DDBJ databases">
        <title>Shewanella sp. M2.</title>
        <authorList>
            <person name="Hwang Y.J."/>
            <person name="Hwang C.Y."/>
        </authorList>
    </citation>
    <scope>NUCLEOTIDE SEQUENCE [LARGE SCALE GENOMIC DNA]</scope>
    <source>
        <strain evidence="9">LMG 19866</strain>
    </source>
</reference>
<dbReference type="UniPathway" id="UPA00124"/>
<dbReference type="NCBIfam" id="TIGR01214">
    <property type="entry name" value="rmlD"/>
    <property type="match status" value="1"/>
</dbReference>
<dbReference type="GO" id="GO:0005829">
    <property type="term" value="C:cytosol"/>
    <property type="evidence" value="ECO:0007669"/>
    <property type="project" value="TreeGrafter"/>
</dbReference>
<dbReference type="GO" id="GO:0009243">
    <property type="term" value="P:O antigen biosynthetic process"/>
    <property type="evidence" value="ECO:0007669"/>
    <property type="project" value="UniProtKB-UniPathway"/>
</dbReference>
<dbReference type="GO" id="GO:0019305">
    <property type="term" value="P:dTDP-rhamnose biosynthetic process"/>
    <property type="evidence" value="ECO:0007669"/>
    <property type="project" value="UniProtKB-UniPathway"/>
</dbReference>
<dbReference type="SUPFAM" id="SSF51735">
    <property type="entry name" value="NAD(P)-binding Rossmann-fold domains"/>
    <property type="match status" value="1"/>
</dbReference>
<comment type="function">
    <text evidence="6">Catalyzes the reduction of dTDP-6-deoxy-L-lyxo-4-hexulose to yield dTDP-L-rhamnose.</text>
</comment>
<dbReference type="KEGG" id="slj:EGC82_16270"/>
<evidence type="ECO:0000256" key="2">
    <source>
        <dbReference type="ARBA" id="ARBA00010944"/>
    </source>
</evidence>
<sequence>MNILVTGKNGQIARCLVKQLNTLPDVTLLALDRDQLDITDPIRVNKVIAEFSPNIIINAAAYTAVDNAEQESALAYAVNRDGPFNLAVAANNINAIIIHISTDYVFAGDSLAAYVETDNTEPQSEYGRSKLAGEQAVARACSQHIILRTSWAFAEHGHNFVNTMLRLAKTKTSIGVVADQFGGPTYAGDIANAIVTIVKQLVDGHQAYGIYHYSGFPHVSWHVFATKIFDLALAQGVLKQPIQVPHITTLDYPTPAKRPANSRLNCDKINQEFGLVQSDWQAALVNIEEYSR</sequence>
<dbReference type="InterPro" id="IPR036291">
    <property type="entry name" value="NAD(P)-bd_dom_sf"/>
</dbReference>
<organism evidence="8 9">
    <name type="scientific">Shewanella livingstonensis</name>
    <dbReference type="NCBI Taxonomy" id="150120"/>
    <lineage>
        <taxon>Bacteria</taxon>
        <taxon>Pseudomonadati</taxon>
        <taxon>Pseudomonadota</taxon>
        <taxon>Gammaproteobacteria</taxon>
        <taxon>Alteromonadales</taxon>
        <taxon>Shewanellaceae</taxon>
        <taxon>Shewanella</taxon>
    </lineage>
</organism>
<name>A0A3G8LZN8_9GAMM</name>
<dbReference type="GO" id="GO:0008831">
    <property type="term" value="F:dTDP-4-dehydrorhamnose reductase activity"/>
    <property type="evidence" value="ECO:0007669"/>
    <property type="project" value="UniProtKB-EC"/>
</dbReference>
<dbReference type="EMBL" id="CP034015">
    <property type="protein sequence ID" value="AZG74168.1"/>
    <property type="molecule type" value="Genomic_DNA"/>
</dbReference>
<evidence type="ECO:0000256" key="6">
    <source>
        <dbReference type="RuleBase" id="RU364082"/>
    </source>
</evidence>
<dbReference type="Gene3D" id="3.90.25.10">
    <property type="entry name" value="UDP-galactose 4-epimerase, domain 1"/>
    <property type="match status" value="1"/>
</dbReference>
<comment type="catalytic activity">
    <reaction evidence="5 6">
        <text>dTDP-beta-L-rhamnose + NADP(+) = dTDP-4-dehydro-beta-L-rhamnose + NADPH + H(+)</text>
        <dbReference type="Rhea" id="RHEA:21796"/>
        <dbReference type="ChEBI" id="CHEBI:15378"/>
        <dbReference type="ChEBI" id="CHEBI:57510"/>
        <dbReference type="ChEBI" id="CHEBI:57783"/>
        <dbReference type="ChEBI" id="CHEBI:58349"/>
        <dbReference type="ChEBI" id="CHEBI:62830"/>
        <dbReference type="EC" id="1.1.1.133"/>
    </reaction>
</comment>
<dbReference type="CDD" id="cd05254">
    <property type="entry name" value="dTDP_HR_like_SDR_e"/>
    <property type="match status" value="1"/>
</dbReference>
<comment type="cofactor">
    <cofactor evidence="6">
        <name>Mg(2+)</name>
        <dbReference type="ChEBI" id="CHEBI:18420"/>
    </cofactor>
    <text evidence="6">Binds 1 Mg(2+) ion per monomer.</text>
</comment>
<protein>
    <recommendedName>
        <fullName evidence="4 6">dTDP-4-dehydrorhamnose reductase</fullName>
        <ecNumber evidence="3 6">1.1.1.133</ecNumber>
    </recommendedName>
</protein>
<dbReference type="UniPathway" id="UPA00281"/>
<dbReference type="EC" id="1.1.1.133" evidence="3 6"/>
<accession>A0A3G8LZN8</accession>
<dbReference type="PANTHER" id="PTHR10491:SF4">
    <property type="entry name" value="METHIONINE ADENOSYLTRANSFERASE 2 SUBUNIT BETA"/>
    <property type="match status" value="1"/>
</dbReference>
<evidence type="ECO:0000256" key="4">
    <source>
        <dbReference type="ARBA" id="ARBA00017099"/>
    </source>
</evidence>
<dbReference type="PANTHER" id="PTHR10491">
    <property type="entry name" value="DTDP-4-DEHYDRORHAMNOSE REDUCTASE"/>
    <property type="match status" value="1"/>
</dbReference>
<keyword evidence="6 8" id="KW-0560">Oxidoreductase</keyword>
<gene>
    <name evidence="8" type="primary">rfbD</name>
    <name evidence="8" type="ORF">EGC82_16270</name>
</gene>
<dbReference type="InterPro" id="IPR005913">
    <property type="entry name" value="dTDP_dehydrorham_reduct"/>
</dbReference>
<evidence type="ECO:0000256" key="3">
    <source>
        <dbReference type="ARBA" id="ARBA00012929"/>
    </source>
</evidence>
<dbReference type="InterPro" id="IPR029903">
    <property type="entry name" value="RmlD-like-bd"/>
</dbReference>
<dbReference type="AlphaFoldDB" id="A0A3G8LZN8"/>
<dbReference type="OrthoDB" id="9803892at2"/>
<evidence type="ECO:0000259" key="7">
    <source>
        <dbReference type="Pfam" id="PF04321"/>
    </source>
</evidence>
<comment type="pathway">
    <text evidence="1 6">Carbohydrate biosynthesis; dTDP-L-rhamnose biosynthesis.</text>
</comment>
<dbReference type="Pfam" id="PF04321">
    <property type="entry name" value="RmlD_sub_bind"/>
    <property type="match status" value="1"/>
</dbReference>
<evidence type="ECO:0000313" key="9">
    <source>
        <dbReference type="Proteomes" id="UP000278035"/>
    </source>
</evidence>
<dbReference type="RefSeq" id="WP_124731682.1">
    <property type="nucleotide sequence ID" value="NZ_CBCSKC010000046.1"/>
</dbReference>
<evidence type="ECO:0000256" key="1">
    <source>
        <dbReference type="ARBA" id="ARBA00004781"/>
    </source>
</evidence>
<keyword evidence="6" id="KW-0521">NADP</keyword>
<evidence type="ECO:0000313" key="8">
    <source>
        <dbReference type="EMBL" id="AZG74168.1"/>
    </source>
</evidence>